<evidence type="ECO:0000313" key="2">
    <source>
        <dbReference type="Proteomes" id="UP000217790"/>
    </source>
</evidence>
<reference evidence="2" key="1">
    <citation type="journal article" date="2017" name="Nat. Ecol. Evol.">
        <title>Genome expansion and lineage-specific genetic innovations in the forest pathogenic fungi Armillaria.</title>
        <authorList>
            <person name="Sipos G."/>
            <person name="Prasanna A.N."/>
            <person name="Walter M.C."/>
            <person name="O'Connor E."/>
            <person name="Balint B."/>
            <person name="Krizsan K."/>
            <person name="Kiss B."/>
            <person name="Hess J."/>
            <person name="Varga T."/>
            <person name="Slot J."/>
            <person name="Riley R."/>
            <person name="Boka B."/>
            <person name="Rigling D."/>
            <person name="Barry K."/>
            <person name="Lee J."/>
            <person name="Mihaltcheva S."/>
            <person name="LaButti K."/>
            <person name="Lipzen A."/>
            <person name="Waldron R."/>
            <person name="Moloney N.M."/>
            <person name="Sperisen C."/>
            <person name="Kredics L."/>
            <person name="Vagvoelgyi C."/>
            <person name="Patrignani A."/>
            <person name="Fitzpatrick D."/>
            <person name="Nagy I."/>
            <person name="Doyle S."/>
            <person name="Anderson J.B."/>
            <person name="Grigoriev I.V."/>
            <person name="Gueldener U."/>
            <person name="Muensterkoetter M."/>
            <person name="Nagy L.G."/>
        </authorList>
    </citation>
    <scope>NUCLEOTIDE SEQUENCE [LARGE SCALE GENOMIC DNA]</scope>
    <source>
        <strain evidence="2">Ar21-2</strain>
    </source>
</reference>
<sequence>MASFNIGAIKWESLPPTRLALPISTIELLAKAFISPTFTVTIIHFYLMLISPSSGGDLRIQLNIYCDHVNEMIQPYVLVSYCWQCHHPDVIPSGKHIACIMEFEVLEPTRVGDLLELLVEASLNTTTINMNNTTGHRTRINGTKKFATQALGQCLTRTL</sequence>
<dbReference type="AlphaFoldDB" id="A0A2H3CKV3"/>
<dbReference type="InParanoid" id="A0A2H3CKV3"/>
<gene>
    <name evidence="1" type="ORF">ARMGADRAFT_1037666</name>
</gene>
<keyword evidence="2" id="KW-1185">Reference proteome</keyword>
<proteinExistence type="predicted"/>
<dbReference type="Proteomes" id="UP000217790">
    <property type="component" value="Unassembled WGS sequence"/>
</dbReference>
<accession>A0A2H3CKV3</accession>
<protein>
    <submittedName>
        <fullName evidence="1">Uncharacterized protein</fullName>
    </submittedName>
</protein>
<evidence type="ECO:0000313" key="1">
    <source>
        <dbReference type="EMBL" id="PBK83665.1"/>
    </source>
</evidence>
<organism evidence="1 2">
    <name type="scientific">Armillaria gallica</name>
    <name type="common">Bulbous honey fungus</name>
    <name type="synonym">Armillaria bulbosa</name>
    <dbReference type="NCBI Taxonomy" id="47427"/>
    <lineage>
        <taxon>Eukaryota</taxon>
        <taxon>Fungi</taxon>
        <taxon>Dikarya</taxon>
        <taxon>Basidiomycota</taxon>
        <taxon>Agaricomycotina</taxon>
        <taxon>Agaricomycetes</taxon>
        <taxon>Agaricomycetidae</taxon>
        <taxon>Agaricales</taxon>
        <taxon>Marasmiineae</taxon>
        <taxon>Physalacriaceae</taxon>
        <taxon>Armillaria</taxon>
    </lineage>
</organism>
<name>A0A2H3CKV3_ARMGA</name>
<dbReference type="EMBL" id="KZ293704">
    <property type="protein sequence ID" value="PBK83665.1"/>
    <property type="molecule type" value="Genomic_DNA"/>
</dbReference>